<evidence type="ECO:0000259" key="18">
    <source>
        <dbReference type="PROSITE" id="PS50011"/>
    </source>
</evidence>
<evidence type="ECO:0000259" key="19">
    <source>
        <dbReference type="PROSITE" id="PS51473"/>
    </source>
</evidence>
<dbReference type="Pfam" id="PF07714">
    <property type="entry name" value="PK_Tyr_Ser-Thr"/>
    <property type="match status" value="1"/>
</dbReference>
<name>A0A059Q2G4_9POAL</name>
<dbReference type="InterPro" id="IPR011009">
    <property type="entry name" value="Kinase-like_dom_sf"/>
</dbReference>
<feature type="transmembrane region" description="Helical" evidence="16">
    <location>
        <begin position="281"/>
        <end position="302"/>
    </location>
</feature>
<dbReference type="InterPro" id="IPR002902">
    <property type="entry name" value="GNK2"/>
</dbReference>
<keyword evidence="6 17" id="KW-0732">Signal</keyword>
<evidence type="ECO:0000256" key="13">
    <source>
        <dbReference type="ARBA" id="ARBA00023170"/>
    </source>
</evidence>
<keyword evidence="9" id="KW-0418">Kinase</keyword>
<keyword evidence="5 16" id="KW-0812">Transmembrane</keyword>
<reference evidence="20" key="1">
    <citation type="submission" date="2013-05" db="EMBL/GenBank/DDBJ databases">
        <title>Building the sugarcane genome for biotechnology and identifying evolutionary trends.</title>
        <authorList>
            <person name="De Setta N."/>
            <person name="Monteiro-Vitorello C.B."/>
            <person name="Metcalfe C.J."/>
            <person name="Cruz G.M.Q."/>
            <person name="Del Bem L.E."/>
            <person name="Vicentini R."/>
            <person name="Nogueira F.T.S."/>
            <person name="Campos R.A."/>
            <person name="Nunes S.L."/>
            <person name="Turrini P.C.G."/>
            <person name="Vieira A.P."/>
            <person name="Cruz E.A.O."/>
            <person name="Correa T.C.S."/>
            <person name="Hotta C.T."/>
            <person name="de Mello-Varani A."/>
            <person name="Vautrin S."/>
            <person name="Trindade A.S."/>
            <person name="Vilela M.M."/>
            <person name="Horta C.L."/>
            <person name="Sato P.M."/>
            <person name="de Andrade R.F."/>
            <person name="Nishiyama M.Y."/>
            <person name="Cardoso-Silva C.B."/>
            <person name="Scortecci K.C."/>
            <person name="Garcia A.A.F."/>
            <person name="Carneiro M.S."/>
            <person name="Kim C."/>
            <person name="Paterson A.H."/>
            <person name="Berges H."/>
            <person name="D'Hont A."/>
            <person name="de-Souza A.P."/>
            <person name="Souza G.M."/>
            <person name="Vincentz M."/>
            <person name="Kitajima J.P."/>
            <person name="Van Sluys M.-A."/>
        </authorList>
    </citation>
    <scope>NUCLEOTIDE SEQUENCE</scope>
</reference>
<dbReference type="EMBL" id="KF184680">
    <property type="protein sequence ID" value="AGT15891.1"/>
    <property type="molecule type" value="Genomic_DNA"/>
</dbReference>
<dbReference type="Gene3D" id="3.30.430.20">
    <property type="entry name" value="Gnk2 domain, C-X8-C-X2-C motif"/>
    <property type="match status" value="2"/>
</dbReference>
<dbReference type="SMART" id="SM00220">
    <property type="entry name" value="S_TKc"/>
    <property type="match status" value="1"/>
</dbReference>
<keyword evidence="3" id="KW-0597">Phosphoprotein</keyword>
<keyword evidence="11 16" id="KW-1133">Transmembrane helix</keyword>
<evidence type="ECO:0000256" key="1">
    <source>
        <dbReference type="ARBA" id="ARBA00004167"/>
    </source>
</evidence>
<evidence type="ECO:0000256" key="3">
    <source>
        <dbReference type="ARBA" id="ARBA00022553"/>
    </source>
</evidence>
<keyword evidence="2" id="KW-0723">Serine/threonine-protein kinase</keyword>
<keyword evidence="4" id="KW-0808">Transferase</keyword>
<dbReference type="CDD" id="cd23509">
    <property type="entry name" value="Gnk2-like"/>
    <property type="match status" value="2"/>
</dbReference>
<dbReference type="Pfam" id="PF01657">
    <property type="entry name" value="Stress-antifung"/>
    <property type="match status" value="2"/>
</dbReference>
<dbReference type="GO" id="GO:0009737">
    <property type="term" value="P:response to abscisic acid"/>
    <property type="evidence" value="ECO:0007669"/>
    <property type="project" value="UniProtKB-ARBA"/>
</dbReference>
<dbReference type="PANTHER" id="PTHR27002">
    <property type="entry name" value="RECEPTOR-LIKE SERINE/THREONINE-PROTEIN KINASE SD1-8"/>
    <property type="match status" value="1"/>
</dbReference>
<sequence length="662" mass="71575">MWNLLPILLLSSSLLVTTANADDPWHTDCPSNTNYTRGSAFQANLDALLSSLPAAAAASSGFADNVTGAAPDQAYGLAQCRGDVNASACLACLDGSARHMAATCPGQKGAMLIYDECLLRHSNESFFGAVDTSVTVWGWNTQNATEPEKFMSRLGALMGNLTARAAFASPRMFAAGETALTPFVNIFGMVQCTRDLADDDCNRCLANAVAFIPNCCDGKQGGRVIYRTCSIRFEVYPFYNVQAAQEAMSPAAAPVPGGGLINGSDHSVPGNTGSNRTVRTALLVSIPVAVTLLVLLLVAIYLCKRNRKPRKDVQVSSARNGEVEDMASSESLLYDLSTLRAATDNFSVENKLGEGGFGPVYKGTLQDGQEIAVKRLSATSQQGQVEMKNEVVLLAKLQHRNLVRLLGCCIEEHERLLVYEFLTNNSLDKILFDPARQQELGWGLRQRIIEGIGRGLLYLHEDSRLTIIHRDLKASNILLDANMNPKISDFGLAKLFNIDSSVGNTSRIAGTYGYMAPEYALHGIFSAKSDVFSYGVLVLEIITGRRNMCAPGSGPSEDLLTYVWRHWSRGSVRQLLDGCPAEGRRPQEILRCIHVGLLCVQEDPYLRPGMASVVVMLNSRSITLPTPAVPAYAFHGRTATGVNPPRGMSMGRKGPMAAAREP</sequence>
<evidence type="ECO:0000256" key="5">
    <source>
        <dbReference type="ARBA" id="ARBA00022692"/>
    </source>
</evidence>
<organism evidence="20">
    <name type="scientific">Saccharum hybrid cultivar R570</name>
    <dbReference type="NCBI Taxonomy" id="131158"/>
    <lineage>
        <taxon>Eukaryota</taxon>
        <taxon>Viridiplantae</taxon>
        <taxon>Streptophyta</taxon>
        <taxon>Embryophyta</taxon>
        <taxon>Tracheophyta</taxon>
        <taxon>Spermatophyta</taxon>
        <taxon>Magnoliopsida</taxon>
        <taxon>Liliopsida</taxon>
        <taxon>Poales</taxon>
        <taxon>Poaceae</taxon>
        <taxon>PACMAD clade</taxon>
        <taxon>Panicoideae</taxon>
        <taxon>Andropogonodae</taxon>
        <taxon>Andropogoneae</taxon>
        <taxon>Saccharinae</taxon>
        <taxon>Saccharum</taxon>
        <taxon>Saccharum officinarum species complex</taxon>
    </lineage>
</organism>
<feature type="signal peptide" evidence="17">
    <location>
        <begin position="1"/>
        <end position="21"/>
    </location>
</feature>
<proteinExistence type="predicted"/>
<comment type="subcellular location">
    <subcellularLocation>
        <location evidence="1">Membrane</location>
        <topology evidence="1">Single-pass membrane protein</topology>
    </subcellularLocation>
</comment>
<dbReference type="PANTHER" id="PTHR27002:SF1050">
    <property type="entry name" value="CYSTEINE-RICH RECEPTOR-LIKE PROTEIN KINASE 5"/>
    <property type="match status" value="1"/>
</dbReference>
<dbReference type="CDD" id="cd14066">
    <property type="entry name" value="STKc_IRAK"/>
    <property type="match status" value="1"/>
</dbReference>
<evidence type="ECO:0000256" key="7">
    <source>
        <dbReference type="ARBA" id="ARBA00022737"/>
    </source>
</evidence>
<dbReference type="AlphaFoldDB" id="A0A059Q2G4"/>
<evidence type="ECO:0000256" key="15">
    <source>
        <dbReference type="SAM" id="MobiDB-lite"/>
    </source>
</evidence>
<dbReference type="PROSITE" id="PS00108">
    <property type="entry name" value="PROTEIN_KINASE_ST"/>
    <property type="match status" value="1"/>
</dbReference>
<keyword evidence="12 16" id="KW-0472">Membrane</keyword>
<evidence type="ECO:0000256" key="6">
    <source>
        <dbReference type="ARBA" id="ARBA00022729"/>
    </source>
</evidence>
<keyword evidence="13" id="KW-0675">Receptor</keyword>
<dbReference type="GO" id="GO:0005524">
    <property type="term" value="F:ATP binding"/>
    <property type="evidence" value="ECO:0007669"/>
    <property type="project" value="UniProtKB-KW"/>
</dbReference>
<feature type="domain" description="Gnk2-homologous" evidence="19">
    <location>
        <begin position="132"/>
        <end position="238"/>
    </location>
</feature>
<dbReference type="PROSITE" id="PS51473">
    <property type="entry name" value="GNK2"/>
    <property type="match status" value="2"/>
</dbReference>
<dbReference type="InterPro" id="IPR001245">
    <property type="entry name" value="Ser-Thr/Tyr_kinase_cat_dom"/>
</dbReference>
<evidence type="ECO:0000256" key="16">
    <source>
        <dbReference type="SAM" id="Phobius"/>
    </source>
</evidence>
<dbReference type="InterPro" id="IPR000719">
    <property type="entry name" value="Prot_kinase_dom"/>
</dbReference>
<dbReference type="PROSITE" id="PS50011">
    <property type="entry name" value="PROTEIN_KINASE_DOM"/>
    <property type="match status" value="1"/>
</dbReference>
<dbReference type="Gene3D" id="1.10.510.10">
    <property type="entry name" value="Transferase(Phosphotransferase) domain 1"/>
    <property type="match status" value="1"/>
</dbReference>
<keyword evidence="10" id="KW-0067">ATP-binding</keyword>
<dbReference type="SUPFAM" id="SSF56112">
    <property type="entry name" value="Protein kinase-like (PK-like)"/>
    <property type="match status" value="1"/>
</dbReference>
<feature type="region of interest" description="Disordered" evidence="15">
    <location>
        <begin position="643"/>
        <end position="662"/>
    </location>
</feature>
<dbReference type="InterPro" id="IPR008271">
    <property type="entry name" value="Ser/Thr_kinase_AS"/>
</dbReference>
<dbReference type="FunFam" id="3.30.430.20:FF:000002">
    <property type="entry name" value="Cysteine-rich receptor-like protein kinase 10"/>
    <property type="match status" value="1"/>
</dbReference>
<dbReference type="FunFam" id="1.10.510.10:FF:000343">
    <property type="entry name" value="Cysteine-rich receptor-like protein kinase 28"/>
    <property type="match status" value="1"/>
</dbReference>
<keyword evidence="8" id="KW-0547">Nucleotide-binding</keyword>
<evidence type="ECO:0000313" key="20">
    <source>
        <dbReference type="EMBL" id="AGT15891.1"/>
    </source>
</evidence>
<dbReference type="Gene3D" id="3.30.200.20">
    <property type="entry name" value="Phosphorylase Kinase, domain 1"/>
    <property type="match status" value="1"/>
</dbReference>
<dbReference type="FunFam" id="3.30.430.20:FF:000010">
    <property type="entry name" value="Cysteine-rich receptor-like protein kinase 10"/>
    <property type="match status" value="1"/>
</dbReference>
<evidence type="ECO:0000256" key="17">
    <source>
        <dbReference type="SAM" id="SignalP"/>
    </source>
</evidence>
<evidence type="ECO:0000256" key="12">
    <source>
        <dbReference type="ARBA" id="ARBA00023136"/>
    </source>
</evidence>
<dbReference type="InterPro" id="IPR038408">
    <property type="entry name" value="GNK2_sf"/>
</dbReference>
<evidence type="ECO:0000256" key="10">
    <source>
        <dbReference type="ARBA" id="ARBA00022840"/>
    </source>
</evidence>
<evidence type="ECO:0000256" key="4">
    <source>
        <dbReference type="ARBA" id="ARBA00022679"/>
    </source>
</evidence>
<feature type="domain" description="Gnk2-homologous" evidence="19">
    <location>
        <begin position="23"/>
        <end position="126"/>
    </location>
</feature>
<dbReference type="GO" id="GO:0005886">
    <property type="term" value="C:plasma membrane"/>
    <property type="evidence" value="ECO:0007669"/>
    <property type="project" value="TreeGrafter"/>
</dbReference>
<evidence type="ECO:0000256" key="11">
    <source>
        <dbReference type="ARBA" id="ARBA00022989"/>
    </source>
</evidence>
<protein>
    <submittedName>
        <fullName evidence="20">Uncharacterized protein</fullName>
    </submittedName>
</protein>
<feature type="chain" id="PRO_5001581956" evidence="17">
    <location>
        <begin position="22"/>
        <end position="662"/>
    </location>
</feature>
<evidence type="ECO:0000256" key="2">
    <source>
        <dbReference type="ARBA" id="ARBA00022527"/>
    </source>
</evidence>
<keyword evidence="7" id="KW-0677">Repeat</keyword>
<feature type="domain" description="Protein kinase" evidence="18">
    <location>
        <begin position="346"/>
        <end position="624"/>
    </location>
</feature>
<dbReference type="GO" id="GO:0004674">
    <property type="term" value="F:protein serine/threonine kinase activity"/>
    <property type="evidence" value="ECO:0007669"/>
    <property type="project" value="UniProtKB-KW"/>
</dbReference>
<evidence type="ECO:0000256" key="8">
    <source>
        <dbReference type="ARBA" id="ARBA00022741"/>
    </source>
</evidence>
<accession>A0A059Q2G4</accession>
<keyword evidence="14" id="KW-0325">Glycoprotein</keyword>
<evidence type="ECO:0000256" key="9">
    <source>
        <dbReference type="ARBA" id="ARBA00022777"/>
    </source>
</evidence>
<dbReference type="FunFam" id="3.30.200.20:FF:000142">
    <property type="entry name" value="Cysteine-rich receptor-like protein kinase 10"/>
    <property type="match status" value="1"/>
</dbReference>
<gene>
    <name evidence="20" type="ORF">SHCRBa_258_I03_F_10</name>
</gene>
<evidence type="ECO:0000256" key="14">
    <source>
        <dbReference type="ARBA" id="ARBA00023180"/>
    </source>
</evidence>